<proteinExistence type="predicted"/>
<dbReference type="Pfam" id="PF19459">
    <property type="entry name" value="DUF5996"/>
    <property type="match status" value="1"/>
</dbReference>
<name>A0ABS5W0P7_9SPHN</name>
<keyword evidence="2" id="KW-1185">Reference proteome</keyword>
<evidence type="ECO:0000313" key="2">
    <source>
        <dbReference type="Proteomes" id="UP000811255"/>
    </source>
</evidence>
<dbReference type="InterPro" id="IPR046038">
    <property type="entry name" value="DUF5996"/>
</dbReference>
<dbReference type="EMBL" id="JAHFVK010000001">
    <property type="protein sequence ID" value="MBT2133274.1"/>
    <property type="molecule type" value="Genomic_DNA"/>
</dbReference>
<evidence type="ECO:0008006" key="3">
    <source>
        <dbReference type="Google" id="ProtNLM"/>
    </source>
</evidence>
<gene>
    <name evidence="1" type="ORF">KK137_02905</name>
</gene>
<accession>A0ABS5W0P7</accession>
<comment type="caution">
    <text evidence="1">The sequence shown here is derived from an EMBL/GenBank/DDBJ whole genome shotgun (WGS) entry which is preliminary data.</text>
</comment>
<organism evidence="1 2">
    <name type="scientific">Croceibacterium selenioxidans</name>
    <dbReference type="NCBI Taxonomy" id="2838833"/>
    <lineage>
        <taxon>Bacteria</taxon>
        <taxon>Pseudomonadati</taxon>
        <taxon>Pseudomonadota</taxon>
        <taxon>Alphaproteobacteria</taxon>
        <taxon>Sphingomonadales</taxon>
        <taxon>Erythrobacteraceae</taxon>
        <taxon>Croceibacterium</taxon>
    </lineage>
</organism>
<dbReference type="Proteomes" id="UP000811255">
    <property type="component" value="Unassembled WGS sequence"/>
</dbReference>
<protein>
    <recommendedName>
        <fullName evidence="3">Ava_C0101 and related proteins</fullName>
    </recommendedName>
</protein>
<evidence type="ECO:0000313" key="1">
    <source>
        <dbReference type="EMBL" id="MBT2133274.1"/>
    </source>
</evidence>
<dbReference type="RefSeq" id="WP_214534543.1">
    <property type="nucleotide sequence ID" value="NZ_JAHFVK010000001.1"/>
</dbReference>
<sequence>MSAWPKLDYAADKGTVETLHLLLQLIGKLPVRLHPWINHGWHVALRLTPSGAVTRSLPAGARYFAVELDFLEGAIKVDCGNGFQSVLPVAGKTIAKVSRELGSLLADLGLPAPLHGAPNELPDPIPFAEDERPREWDADAARRLHEAFLCADRNFNLFRSLYLGKSSPSHLFWGSFDLAVTRFSGRGAPAHSGGVPNLPDSVTREAYSHEVISAGFWPGGGGFDEAAFYAYAYPTPAGLADQDVEPDAAFWKAELGEFILPYAAVREAADPDFEVQRFLNSTFVAAGGLLEWPQGLVIDPPPSVGRPPHSA</sequence>
<reference evidence="1 2" key="1">
    <citation type="submission" date="2021-05" db="EMBL/GenBank/DDBJ databases">
        <title>Croceibacterium sp. LX-88 genome sequence.</title>
        <authorList>
            <person name="Luo X."/>
        </authorList>
    </citation>
    <scope>NUCLEOTIDE SEQUENCE [LARGE SCALE GENOMIC DNA]</scope>
    <source>
        <strain evidence="1 2">LX-88</strain>
    </source>
</reference>